<geneLocation type="plasmid" evidence="2 3">
    <name>p6</name>
</geneLocation>
<dbReference type="Gene3D" id="3.40.50.1010">
    <property type="entry name" value="5'-nuclease"/>
    <property type="match status" value="1"/>
</dbReference>
<dbReference type="InterPro" id="IPR021139">
    <property type="entry name" value="NYN"/>
</dbReference>
<evidence type="ECO:0000313" key="3">
    <source>
        <dbReference type="Proteomes" id="UP000298596"/>
    </source>
</evidence>
<accession>A0A4D8QAQ7</accession>
<dbReference type="GO" id="GO:0004540">
    <property type="term" value="F:RNA nuclease activity"/>
    <property type="evidence" value="ECO:0007669"/>
    <property type="project" value="InterPro"/>
</dbReference>
<sequence length="227" mass="24458">MGFPEMKVDLLIDGENFRPSYWPSIKAAAIQLGRVRSVIAFSCMETGWSRVEGVEVRHTPDLSGRNAADFMLAMHAAVLAERKRVKSVIIASGDDGFGAVARRLKGEGVKVFAFIPLTDRLPRRLVTNADLTVVLPPVDPLLLKASDLDLDGGWSADTVRSVLGICPADKDGWISLKTARRALIASGLITLETKKFISRLKKAGCEVVSNGQTGMVRVVAEPASTAT</sequence>
<gene>
    <name evidence="2" type="ORF">D3867_36455</name>
</gene>
<dbReference type="Proteomes" id="UP000298596">
    <property type="component" value="Plasmid p6"/>
</dbReference>
<evidence type="ECO:0000259" key="1">
    <source>
        <dbReference type="Pfam" id="PF01936"/>
    </source>
</evidence>
<evidence type="ECO:0000313" key="2">
    <source>
        <dbReference type="EMBL" id="QCO07368.1"/>
    </source>
</evidence>
<keyword evidence="2" id="KW-0614">Plasmid</keyword>
<reference evidence="2 3" key="1">
    <citation type="submission" date="2018-09" db="EMBL/GenBank/DDBJ databases">
        <title>Whole genome based analysis of evolution and adaptive divergence in Indian and Brazilian strains of Azospirillum brasilense.</title>
        <authorList>
            <person name="Singh C."/>
            <person name="Tripathi A.K."/>
        </authorList>
    </citation>
    <scope>NUCLEOTIDE SEQUENCE [LARGE SCALE GENOMIC DNA]</scope>
    <source>
        <strain evidence="2 3">MTCC4036</strain>
        <plasmid evidence="2 3">p6</plasmid>
    </source>
</reference>
<dbReference type="AlphaFoldDB" id="A0A4D8QAQ7"/>
<proteinExistence type="predicted"/>
<protein>
    <submittedName>
        <fullName evidence="2">NYN domain-containing protein</fullName>
    </submittedName>
</protein>
<dbReference type="EMBL" id="CP032336">
    <property type="protein sequence ID" value="QCO07368.1"/>
    <property type="molecule type" value="Genomic_DNA"/>
</dbReference>
<organism evidence="2 3">
    <name type="scientific">Azospirillum brasilense</name>
    <dbReference type="NCBI Taxonomy" id="192"/>
    <lineage>
        <taxon>Bacteria</taxon>
        <taxon>Pseudomonadati</taxon>
        <taxon>Pseudomonadota</taxon>
        <taxon>Alphaproteobacteria</taxon>
        <taxon>Rhodospirillales</taxon>
        <taxon>Azospirillaceae</taxon>
        <taxon>Azospirillum</taxon>
    </lineage>
</organism>
<feature type="domain" description="NYN" evidence="1">
    <location>
        <begin position="50"/>
        <end position="129"/>
    </location>
</feature>
<name>A0A4D8QAQ7_AZOBR</name>
<dbReference type="Pfam" id="PF01936">
    <property type="entry name" value="NYN"/>
    <property type="match status" value="1"/>
</dbReference>